<name>A0A934VQH5_9BACT</name>
<evidence type="ECO:0008006" key="7">
    <source>
        <dbReference type="Google" id="ProtNLM"/>
    </source>
</evidence>
<dbReference type="Pfam" id="PF09243">
    <property type="entry name" value="Rsm22"/>
    <property type="match status" value="1"/>
</dbReference>
<gene>
    <name evidence="5" type="ORF">JIN87_08505</name>
</gene>
<proteinExistence type="predicted"/>
<keyword evidence="6" id="KW-1185">Reference proteome</keyword>
<keyword evidence="4" id="KW-0411">Iron-sulfur</keyword>
<evidence type="ECO:0000256" key="2">
    <source>
        <dbReference type="ARBA" id="ARBA00022946"/>
    </source>
</evidence>
<dbReference type="RefSeq" id="WP_200355121.1">
    <property type="nucleotide sequence ID" value="NZ_JAENIL010000013.1"/>
</dbReference>
<evidence type="ECO:0000256" key="4">
    <source>
        <dbReference type="ARBA" id="ARBA00023014"/>
    </source>
</evidence>
<keyword evidence="3" id="KW-0408">Iron</keyword>
<dbReference type="AlphaFoldDB" id="A0A934VQH5"/>
<protein>
    <recommendedName>
        <fullName evidence="7">Small ribosomal subunit Rsm22</fullName>
    </recommendedName>
</protein>
<evidence type="ECO:0000256" key="1">
    <source>
        <dbReference type="ARBA" id="ARBA00022723"/>
    </source>
</evidence>
<keyword evidence="2" id="KW-0809">Transit peptide</keyword>
<accession>A0A934VQH5</accession>
<comment type="caution">
    <text evidence="5">The sequence shown here is derived from an EMBL/GenBank/DDBJ whole genome shotgun (WGS) entry which is preliminary data.</text>
</comment>
<organism evidence="5 6">
    <name type="scientific">Pelagicoccus mobilis</name>
    <dbReference type="NCBI Taxonomy" id="415221"/>
    <lineage>
        <taxon>Bacteria</taxon>
        <taxon>Pseudomonadati</taxon>
        <taxon>Verrucomicrobiota</taxon>
        <taxon>Opitutia</taxon>
        <taxon>Puniceicoccales</taxon>
        <taxon>Pelagicoccaceae</taxon>
        <taxon>Pelagicoccus</taxon>
    </lineage>
</organism>
<dbReference type="InterPro" id="IPR029063">
    <property type="entry name" value="SAM-dependent_MTases_sf"/>
</dbReference>
<dbReference type="GO" id="GO:0006412">
    <property type="term" value="P:translation"/>
    <property type="evidence" value="ECO:0007669"/>
    <property type="project" value="InterPro"/>
</dbReference>
<dbReference type="Proteomes" id="UP000617628">
    <property type="component" value="Unassembled WGS sequence"/>
</dbReference>
<dbReference type="InterPro" id="IPR015324">
    <property type="entry name" value="Ribosomal_Rsm22-like"/>
</dbReference>
<dbReference type="EMBL" id="JAENIL010000013">
    <property type="protein sequence ID" value="MBK1876905.1"/>
    <property type="molecule type" value="Genomic_DNA"/>
</dbReference>
<keyword evidence="1" id="KW-0479">Metal-binding</keyword>
<evidence type="ECO:0000256" key="3">
    <source>
        <dbReference type="ARBA" id="ARBA00023004"/>
    </source>
</evidence>
<evidence type="ECO:0000313" key="6">
    <source>
        <dbReference type="Proteomes" id="UP000617628"/>
    </source>
</evidence>
<dbReference type="GO" id="GO:0051536">
    <property type="term" value="F:iron-sulfur cluster binding"/>
    <property type="evidence" value="ECO:0007669"/>
    <property type="project" value="UniProtKB-KW"/>
</dbReference>
<dbReference type="GO" id="GO:0046872">
    <property type="term" value="F:metal ion binding"/>
    <property type="evidence" value="ECO:0007669"/>
    <property type="project" value="UniProtKB-KW"/>
</dbReference>
<dbReference type="GO" id="GO:0008168">
    <property type="term" value="F:methyltransferase activity"/>
    <property type="evidence" value="ECO:0007669"/>
    <property type="project" value="InterPro"/>
</dbReference>
<evidence type="ECO:0000313" key="5">
    <source>
        <dbReference type="EMBL" id="MBK1876905.1"/>
    </source>
</evidence>
<reference evidence="5" key="1">
    <citation type="submission" date="2021-01" db="EMBL/GenBank/DDBJ databases">
        <title>Modified the classification status of verrucomicrobia.</title>
        <authorList>
            <person name="Feng X."/>
        </authorList>
    </citation>
    <scope>NUCLEOTIDE SEQUENCE</scope>
    <source>
        <strain evidence="5">KCTC 13126</strain>
    </source>
</reference>
<dbReference type="SUPFAM" id="SSF53335">
    <property type="entry name" value="S-adenosyl-L-methionine-dependent methyltransferases"/>
    <property type="match status" value="1"/>
</dbReference>
<sequence length="334" mass="38220">MQEIDINWDTLERLRSRFLSTGSTPGVYWQSEDDLRHYHATFAARIGWKWDSALESVKQAGFAPASRTLFDWGCGSGIASLRFLEFFGPHLFDKVLLWDHSSLACQFAKKTIQDAYPSLEVEVHTSSVIPQNALTLISHAVNELGHEAQQNLSQQLRSASQILFVEPGDHSASRKLIAQRQALRGDFQALAPCTHCDTCPMLTEDNQRHWCHFFGKPPIEAFTEGFWSRFSQTMEIDLRSLPYSFLALQKKAVETPSPHRSLGEGGSRLIGRPRQFKGYTRLLSCDAQGLRELELQKREDKQLWKILKKEQTRSLYRWHEIDDSNGRLKSGEQL</sequence>